<evidence type="ECO:0000313" key="3">
    <source>
        <dbReference type="Proteomes" id="UP001596145"/>
    </source>
</evidence>
<proteinExistence type="predicted"/>
<keyword evidence="1" id="KW-0812">Transmembrane</keyword>
<feature type="transmembrane region" description="Helical" evidence="1">
    <location>
        <begin position="276"/>
        <end position="302"/>
    </location>
</feature>
<dbReference type="EMBL" id="JBHSKV010000013">
    <property type="protein sequence ID" value="MFC5134992.1"/>
    <property type="molecule type" value="Genomic_DNA"/>
</dbReference>
<gene>
    <name evidence="2" type="ORF">ACFPJA_09740</name>
</gene>
<feature type="transmembrane region" description="Helical" evidence="1">
    <location>
        <begin position="12"/>
        <end position="37"/>
    </location>
</feature>
<dbReference type="Pfam" id="PF25927">
    <property type="entry name" value="DUF7972"/>
    <property type="match status" value="1"/>
</dbReference>
<sequence length="322" mass="34334">MTDGSVGVKRWILLYGNRVLVAAAATVVVFVSFVAIVSRLSPPFVEGLGTGDPIDTLFGTMITVVVTGTTLVVTIGQLVLTQENGPLGDQRDRMSNSMDVRKSMTDLGGSPPSTDPATFLDDLVGVAADRAETLDESIVGSGNDPLGDAVGELAEAVLRNAGSVRADLSGARFGSFDVVSTVLRFDYGRLLARVERVRDAHGGRLSDRERELLRELEDALSLFGSAREHIKTLYFQWALIDLSRQILYAAVPALIVAGVTLSVVEPATFPGRTLGIGNVTLVVGAAFAVTLSPFMLFVSYVLRVLTVAKRTLAIEPLVLSRE</sequence>
<organism evidence="2 3">
    <name type="scientific">Halorubrum glutamatedens</name>
    <dbReference type="NCBI Taxonomy" id="2707018"/>
    <lineage>
        <taxon>Archaea</taxon>
        <taxon>Methanobacteriati</taxon>
        <taxon>Methanobacteriota</taxon>
        <taxon>Stenosarchaea group</taxon>
        <taxon>Halobacteria</taxon>
        <taxon>Halobacteriales</taxon>
        <taxon>Haloferacaceae</taxon>
        <taxon>Halorubrum</taxon>
    </lineage>
</organism>
<dbReference type="AlphaFoldDB" id="A0ABD5QS29"/>
<evidence type="ECO:0008006" key="4">
    <source>
        <dbReference type="Google" id="ProtNLM"/>
    </source>
</evidence>
<keyword evidence="1" id="KW-1133">Transmembrane helix</keyword>
<keyword evidence="1" id="KW-0472">Membrane</keyword>
<dbReference type="Proteomes" id="UP001596145">
    <property type="component" value="Unassembled WGS sequence"/>
</dbReference>
<evidence type="ECO:0000256" key="1">
    <source>
        <dbReference type="SAM" id="Phobius"/>
    </source>
</evidence>
<comment type="caution">
    <text evidence="2">The sequence shown here is derived from an EMBL/GenBank/DDBJ whole genome shotgun (WGS) entry which is preliminary data.</text>
</comment>
<keyword evidence="3" id="KW-1185">Reference proteome</keyword>
<protein>
    <recommendedName>
        <fullName evidence="4">DUF2254 domain-containing protein</fullName>
    </recommendedName>
</protein>
<dbReference type="RefSeq" id="WP_122104937.1">
    <property type="nucleotide sequence ID" value="NZ_JBHSKV010000013.1"/>
</dbReference>
<evidence type="ECO:0000313" key="2">
    <source>
        <dbReference type="EMBL" id="MFC5134992.1"/>
    </source>
</evidence>
<accession>A0ABD5QS29</accession>
<dbReference type="InterPro" id="IPR058278">
    <property type="entry name" value="DUF7972"/>
</dbReference>
<reference evidence="2 3" key="1">
    <citation type="journal article" date="2019" name="Int. J. Syst. Evol. Microbiol.">
        <title>The Global Catalogue of Microorganisms (GCM) 10K type strain sequencing project: providing services to taxonomists for standard genome sequencing and annotation.</title>
        <authorList>
            <consortium name="The Broad Institute Genomics Platform"/>
            <consortium name="The Broad Institute Genome Sequencing Center for Infectious Disease"/>
            <person name="Wu L."/>
            <person name="Ma J."/>
        </authorList>
    </citation>
    <scope>NUCLEOTIDE SEQUENCE [LARGE SCALE GENOMIC DNA]</scope>
    <source>
        <strain evidence="2 3">CGMCC 1.16026</strain>
    </source>
</reference>
<feature type="transmembrane region" description="Helical" evidence="1">
    <location>
        <begin position="246"/>
        <end position="264"/>
    </location>
</feature>
<feature type="transmembrane region" description="Helical" evidence="1">
    <location>
        <begin position="57"/>
        <end position="80"/>
    </location>
</feature>
<name>A0ABD5QS29_9EURY</name>